<name>A0A3B0BQQ4_9STRE</name>
<dbReference type="Pfam" id="PF13155">
    <property type="entry name" value="Toprim_2"/>
    <property type="match status" value="1"/>
</dbReference>
<keyword evidence="1" id="KW-0175">Coiled coil</keyword>
<dbReference type="GO" id="GO:0006260">
    <property type="term" value="P:DNA replication"/>
    <property type="evidence" value="ECO:0007669"/>
    <property type="project" value="InterPro"/>
</dbReference>
<feature type="compositionally biased region" description="Acidic residues" evidence="2">
    <location>
        <begin position="1372"/>
        <end position="1381"/>
    </location>
</feature>
<evidence type="ECO:0000259" key="3">
    <source>
        <dbReference type="Pfam" id="PF08401"/>
    </source>
</evidence>
<evidence type="ECO:0000313" key="7">
    <source>
        <dbReference type="Proteomes" id="UP000280509"/>
    </source>
</evidence>
<accession>A0A3B0BQQ4</accession>
<feature type="region of interest" description="Disordered" evidence="2">
    <location>
        <begin position="1356"/>
        <end position="1399"/>
    </location>
</feature>
<feature type="compositionally biased region" description="Basic and acidic residues" evidence="2">
    <location>
        <begin position="1390"/>
        <end position="1399"/>
    </location>
</feature>
<feature type="region of interest" description="Disordered" evidence="2">
    <location>
        <begin position="1866"/>
        <end position="1901"/>
    </location>
</feature>
<feature type="compositionally biased region" description="Basic and acidic residues" evidence="2">
    <location>
        <begin position="1356"/>
        <end position="1371"/>
    </location>
</feature>
<dbReference type="InterPro" id="IPR041045">
    <property type="entry name" value="LPD25"/>
</dbReference>
<dbReference type="InterPro" id="IPR036977">
    <property type="entry name" value="DNA_primase_Znf_CHC2"/>
</dbReference>
<sequence length="1901" mass="218796">MPLTKAQAKSLDILEVARSLGMEMKRKSHREYYWAEHDSFKIDTVKNTWHWYSQNLFGDTINLVQQMQNVSYKEAMVFLETGSFPEAKPVEEERKPFNYTLAPYEQPFVEARTYLKEIRGLSDDTIDFFIEKGVLAQAKRKDKDGVIEDVLVFKYLDSNQQLVGASLQGLVPDQERHPGKGYLKQIMYQSEAISGLNVSIGSPKRLIVTEAPIDLMSYYELHKDELNDVRLVEMEGLKEGVLSHYVLEILQERGDIPMDERDYTKSSELARTSRFLSVAAETSTLFQNNKYDDLITLAVDNDAAGQNFITQLQEKGIPVQIAIPPIVQLNQEKKDWNDFLKRGNEAPKELAHVYTADEKSWHYQGFFEKEIALAKAQELTADDVKTFVSARQLTKEEVHQEYTRIVNQEKERQHTMSEVHEAGVEYEAEKPDNSRLAQARRKLERLKGEADEAINAVYSHQSLTNGQPMNDKRGGANFMRKQEQIEGRVFSKMDEIKQQEERVERLEHQQHLKEMGLNRQGSGLDMSVQNIPRIREELEKAKRGESFFTKATLKRYQEELTRLEAISEQMDKTSIQPATQALIDEGLVNQWQKQPNTYFVKGLRRVALELTEEGEFQLSSQTKYHPKTDEERLKVDELLAKQKKQGELVLEDDQSSELNIDNSNLSPEDAEWLKQNWDNISFSVEPKKQMVIDSDKTVTFEKPSNPLGDSSRALEENQSTEKALGKSQEQNMNSEYQKNERTNGSQGSLQPKAEGSPTPVPEVGTFERSVTSRPTLSSHLLYFSINEEFQSSNDGHYHSISSHELAKLNRPIRSQTIQNAAQYYLAELANSKIYYVTPDKTVQVNFEEKHFMHLTGIKPLAPGQTPEKTLRDFAEGNGHFDNILLANNDAAFDKINVLSDLSVATESTSFYFDDLTNLRRYNGRFDSLIKSDDKDIILLFKELEEENYIPVSVFQSRARLVKELETADKTPILAVFRERNGHIEQLSINEDYIKDGGKELQSIMKNGLFEEIKPDTTKEIEHIAPEDTSNKTSLDSATFTQVLDTVYNLGVPGDISKTPEEFHQAWNQYLDYAKQHNDNFDQIVAAAGADHLLDTNSDFYKEWQQDHIYKENYHVRLQWAEERPDGPKLPFKETELISYQDFARELYKANQSFYQLHQEGLKQVTGGHPEGYISPTKVQFSIYAPDGELIQDSIRYNIGEEINPIAHKERLGTREMREHPELMKIDGAIFTQYHLERLASELDISQFSYALEDTPYAEQLLSQVPYGMLENSPIGFSDSSHDSRLGFISFDGMDSVEVENLSAWFEKLGVKDSPMEQVALVEKWQKEIKDLSEKVEQTIENIRDEFEKIQEEEIKLEEQGHNKQELKRDADADGVSDDDELLQGTNPYDFRSKPGSKPDVEEGLQAEEVVLAAGSLAVADLTQNTDIGLYIRFNWSENKAIRDRFEEDELVPYEEFIEILYFENERLRPEGNGYYKTSFDIENEKGESYTFGIRYDIGSELYPLSEMMDERFSEEYIEYASKLDKKAIEKVQSELDETKNNRKEIIDADEELKAEEVVLATSSLAVADFIQNKDMAGLSRHIKEGIKEFLDSDKYKDYLTKMSQLNNYSNRNLRLILAQNPEARQVTSFKQWKENFGRHVKKGEKALRIFKPMTKIKKDENNQPILDKNGKPETVTFFGLVPVFDVSQTEGKEMPKAAEVKEQLTDLDYANLYRALMAIAKENDVSVRFEEMENNKHGYYSVPENQIVLRSNEMNKAQIIKTFLHEMAHAELHHADNPQKENLTRSTAELQAESVAYVVSSYYGIDTSEYSFNYLSGWSADKETLADLEAQLDIVQQEAKSLMVRMDQALEQLRLSQEKQTKRSFEQKLEKFKDQNKQAVEEHKQELKADAQSKKEKGFSK</sequence>
<evidence type="ECO:0000256" key="2">
    <source>
        <dbReference type="SAM" id="MobiDB-lite"/>
    </source>
</evidence>
<feature type="compositionally biased region" description="Polar residues" evidence="2">
    <location>
        <begin position="716"/>
        <end position="749"/>
    </location>
</feature>
<gene>
    <name evidence="6" type="ORF">D7D54_05610</name>
</gene>
<feature type="domain" description="Phage-Barnase-EndoU-ColicinE5/D-RelE like nuclease 4" evidence="4">
    <location>
        <begin position="816"/>
        <end position="992"/>
    </location>
</feature>
<dbReference type="InterPro" id="IPR013610">
    <property type="entry name" value="ArdC_N"/>
</dbReference>
<dbReference type="RefSeq" id="WP_120718999.1">
    <property type="nucleotide sequence ID" value="NZ_RBCK01000001.1"/>
</dbReference>
<organism evidence="6 7">
    <name type="scientific">Streptococcus chosunensis</name>
    <dbReference type="NCBI Taxonomy" id="2707003"/>
    <lineage>
        <taxon>Bacteria</taxon>
        <taxon>Bacillati</taxon>
        <taxon>Bacillota</taxon>
        <taxon>Bacilli</taxon>
        <taxon>Lactobacillales</taxon>
        <taxon>Streptococcaceae</taxon>
        <taxon>Streptococcus</taxon>
        <taxon>Streptococcus mitis group</taxon>
    </lineage>
</organism>
<feature type="domain" description="N-terminal" evidence="3">
    <location>
        <begin position="1598"/>
        <end position="1674"/>
    </location>
</feature>
<dbReference type="InterPro" id="IPR041420">
    <property type="entry name" value="PBECR4"/>
</dbReference>
<dbReference type="GO" id="GO:0003697">
    <property type="term" value="F:single-stranded DNA binding"/>
    <property type="evidence" value="ECO:0007669"/>
    <property type="project" value="InterPro"/>
</dbReference>
<dbReference type="Pfam" id="PF18840">
    <property type="entry name" value="LPD25"/>
    <property type="match status" value="2"/>
</dbReference>
<dbReference type="Gene3D" id="3.40.1360.10">
    <property type="match status" value="1"/>
</dbReference>
<protein>
    <submittedName>
        <fullName evidence="6">DUF3991 domain-containing protein</fullName>
    </submittedName>
</protein>
<keyword evidence="7" id="KW-1185">Reference proteome</keyword>
<dbReference type="EMBL" id="RBCK01000001">
    <property type="protein sequence ID" value="RKN74046.1"/>
    <property type="molecule type" value="Genomic_DNA"/>
</dbReference>
<dbReference type="Pfam" id="PF08401">
    <property type="entry name" value="ArdcN"/>
    <property type="match status" value="1"/>
</dbReference>
<feature type="coiled-coil region" evidence="1">
    <location>
        <begin position="1528"/>
        <end position="1555"/>
    </location>
</feature>
<proteinExistence type="predicted"/>
<evidence type="ECO:0000313" key="6">
    <source>
        <dbReference type="EMBL" id="RKN74046.1"/>
    </source>
</evidence>
<evidence type="ECO:0000259" key="4">
    <source>
        <dbReference type="Pfam" id="PF18813"/>
    </source>
</evidence>
<dbReference type="Proteomes" id="UP000280509">
    <property type="component" value="Unassembled WGS sequence"/>
</dbReference>
<feature type="domain" description="Large polyvalent protein associated" evidence="5">
    <location>
        <begin position="1109"/>
        <end position="1207"/>
    </location>
</feature>
<evidence type="ECO:0000256" key="1">
    <source>
        <dbReference type="SAM" id="Coils"/>
    </source>
</evidence>
<evidence type="ECO:0000259" key="5">
    <source>
        <dbReference type="Pfam" id="PF18840"/>
    </source>
</evidence>
<feature type="domain" description="Large polyvalent protein associated" evidence="5">
    <location>
        <begin position="1429"/>
        <end position="1512"/>
    </location>
</feature>
<dbReference type="Pfam" id="PF18813">
    <property type="entry name" value="PBECR4"/>
    <property type="match status" value="1"/>
</dbReference>
<feature type="region of interest" description="Disordered" evidence="2">
    <location>
        <begin position="694"/>
        <end position="771"/>
    </location>
</feature>
<dbReference type="Gene3D" id="3.90.580.10">
    <property type="entry name" value="Zinc finger, CHC2-type domain"/>
    <property type="match status" value="1"/>
</dbReference>
<reference evidence="6 7" key="1">
    <citation type="submission" date="2018-09" db="EMBL/GenBank/DDBJ databases">
        <title>Draft genome sequence of Streptococcus sp. KCOM 1699 (=ChDC B353).</title>
        <authorList>
            <person name="Kook J.-K."/>
            <person name="Park S.-N."/>
            <person name="Lim Y.K."/>
        </authorList>
    </citation>
    <scope>NUCLEOTIDE SEQUENCE [LARGE SCALE GENOMIC DNA]</scope>
    <source>
        <strain evidence="6 7">ChDC B353</strain>
    </source>
</reference>
<dbReference type="SUPFAM" id="SSF57783">
    <property type="entry name" value="Zinc beta-ribbon"/>
    <property type="match status" value="1"/>
</dbReference>
<comment type="caution">
    <text evidence="6">The sequence shown here is derived from an EMBL/GenBank/DDBJ whole genome shotgun (WGS) entry which is preliminary data.</text>
</comment>
<dbReference type="GO" id="GO:0008270">
    <property type="term" value="F:zinc ion binding"/>
    <property type="evidence" value="ECO:0007669"/>
    <property type="project" value="InterPro"/>
</dbReference>
<dbReference type="Gene3D" id="1.10.10.2910">
    <property type="match status" value="1"/>
</dbReference>